<accession>A0A1T3NUA7</accession>
<gene>
    <name evidence="8" type="ORF">B4N89_04850</name>
</gene>
<sequence>MTDELFPVPRERVELAPGAWHVPDWLSLDEQRELVAAARSWAAPPAGMRHTVMPSGGVMSVRSVCLGLHWEPYHYSEFLPDGTPVKPFPALLGALARRAVVEVYGSVPSDPYDIGLVNHYDAGASMGLHRDADEESPAPVVSLSIGDRCVFRFGNTETRTRPWTDVELYSGDLIVFGGPSRLAYHGVPRIRPSTGDPATGLASGRLNITIRAMGRRTGR</sequence>
<keyword evidence="1 6" id="KW-0479">Metal-binding</keyword>
<dbReference type="Gene3D" id="2.60.120.590">
    <property type="entry name" value="Alpha-ketoglutarate-dependent dioxygenase AlkB-like"/>
    <property type="match status" value="1"/>
</dbReference>
<dbReference type="GO" id="GO:0008198">
    <property type="term" value="F:ferrous iron binding"/>
    <property type="evidence" value="ECO:0007669"/>
    <property type="project" value="TreeGrafter"/>
</dbReference>
<dbReference type="GO" id="GO:0035515">
    <property type="term" value="F:oxidative RNA demethylase activity"/>
    <property type="evidence" value="ECO:0007669"/>
    <property type="project" value="TreeGrafter"/>
</dbReference>
<feature type="binding site" evidence="5">
    <location>
        <position position="133"/>
    </location>
    <ligand>
        <name>substrate</name>
    </ligand>
</feature>
<evidence type="ECO:0000256" key="4">
    <source>
        <dbReference type="ARBA" id="ARBA00023004"/>
    </source>
</evidence>
<dbReference type="GO" id="GO:0035516">
    <property type="term" value="F:broad specificity oxidative DNA demethylase activity"/>
    <property type="evidence" value="ECO:0007669"/>
    <property type="project" value="TreeGrafter"/>
</dbReference>
<evidence type="ECO:0000256" key="2">
    <source>
        <dbReference type="ARBA" id="ARBA00022964"/>
    </source>
</evidence>
<dbReference type="RefSeq" id="WP_078974624.1">
    <property type="nucleotide sequence ID" value="NZ_MWQN01000001.1"/>
</dbReference>
<dbReference type="GO" id="GO:0005737">
    <property type="term" value="C:cytoplasm"/>
    <property type="evidence" value="ECO:0007669"/>
    <property type="project" value="TreeGrafter"/>
</dbReference>
<keyword evidence="2 8" id="KW-0223">Dioxygenase</keyword>
<dbReference type="InterPro" id="IPR004574">
    <property type="entry name" value="Alkb"/>
</dbReference>
<keyword evidence="4 6" id="KW-0408">Iron</keyword>
<dbReference type="Proteomes" id="UP000190037">
    <property type="component" value="Unassembled WGS sequence"/>
</dbReference>
<proteinExistence type="predicted"/>
<feature type="domain" description="Fe2OG dioxygenase" evidence="7">
    <location>
        <begin position="110"/>
        <end position="214"/>
    </location>
</feature>
<feature type="binding site" evidence="5">
    <location>
        <begin position="73"/>
        <end position="75"/>
    </location>
    <ligand>
        <name>substrate</name>
    </ligand>
</feature>
<comment type="caution">
    <text evidence="8">The sequence shown here is derived from an EMBL/GenBank/DDBJ whole genome shotgun (WGS) entry which is preliminary data.</text>
</comment>
<evidence type="ECO:0000256" key="5">
    <source>
        <dbReference type="PIRSR" id="PIRSR604574-1"/>
    </source>
</evidence>
<feature type="binding site" evidence="6">
    <location>
        <position position="185"/>
    </location>
    <ligand>
        <name>Fe cation</name>
        <dbReference type="ChEBI" id="CHEBI:24875"/>
        <note>catalytic</note>
    </ligand>
</feature>
<evidence type="ECO:0000256" key="1">
    <source>
        <dbReference type="ARBA" id="ARBA00022723"/>
    </source>
</evidence>
<reference evidence="8 9" key="1">
    <citation type="submission" date="2017-03" db="EMBL/GenBank/DDBJ databases">
        <title>Draft genome sequence of Streptomyces scabrisporus NF3, endophyte isolated from Amphipterygium adstringens.</title>
        <authorList>
            <person name="Vazquez M."/>
            <person name="Ceapa C.D."/>
            <person name="Rodriguez Luna D."/>
            <person name="Sanchez Esquivel S."/>
        </authorList>
    </citation>
    <scope>NUCLEOTIDE SEQUENCE [LARGE SCALE GENOMIC DNA]</scope>
    <source>
        <strain evidence="8 9">NF3</strain>
    </source>
</reference>
<evidence type="ECO:0000256" key="3">
    <source>
        <dbReference type="ARBA" id="ARBA00023002"/>
    </source>
</evidence>
<dbReference type="AlphaFoldDB" id="A0A1T3NUA7"/>
<dbReference type="InterPro" id="IPR027450">
    <property type="entry name" value="AlkB-like"/>
</dbReference>
<dbReference type="EMBL" id="MWQN01000001">
    <property type="protein sequence ID" value="OPC80366.1"/>
    <property type="molecule type" value="Genomic_DNA"/>
</dbReference>
<dbReference type="Pfam" id="PF13532">
    <property type="entry name" value="2OG-FeII_Oxy_2"/>
    <property type="match status" value="1"/>
</dbReference>
<feature type="binding site" evidence="5">
    <location>
        <begin position="205"/>
        <end position="211"/>
    </location>
    <ligand>
        <name>2-oxoglutarate</name>
        <dbReference type="ChEBI" id="CHEBI:16810"/>
    </ligand>
</feature>
<evidence type="ECO:0000313" key="9">
    <source>
        <dbReference type="Proteomes" id="UP000190037"/>
    </source>
</evidence>
<feature type="binding site" evidence="6">
    <location>
        <position position="129"/>
    </location>
    <ligand>
        <name>Fe cation</name>
        <dbReference type="ChEBI" id="CHEBI:24875"/>
        <note>catalytic</note>
    </ligand>
</feature>
<evidence type="ECO:0000259" key="7">
    <source>
        <dbReference type="PROSITE" id="PS51471"/>
    </source>
</evidence>
<dbReference type="SUPFAM" id="SSF51197">
    <property type="entry name" value="Clavaminate synthase-like"/>
    <property type="match status" value="1"/>
</dbReference>
<protein>
    <submittedName>
        <fullName evidence="8">Alpha-ketoglutarate-dependent dioxygenase AlkB</fullName>
    </submittedName>
</protein>
<organism evidence="8 9">
    <name type="scientific">Embleya scabrispora</name>
    <dbReference type="NCBI Taxonomy" id="159449"/>
    <lineage>
        <taxon>Bacteria</taxon>
        <taxon>Bacillati</taxon>
        <taxon>Actinomycetota</taxon>
        <taxon>Actinomycetes</taxon>
        <taxon>Kitasatosporales</taxon>
        <taxon>Streptomycetaceae</taxon>
        <taxon>Embleya</taxon>
    </lineage>
</organism>
<evidence type="ECO:0000256" key="6">
    <source>
        <dbReference type="PIRSR" id="PIRSR604574-2"/>
    </source>
</evidence>
<evidence type="ECO:0000313" key="8">
    <source>
        <dbReference type="EMBL" id="OPC80366.1"/>
    </source>
</evidence>
<feature type="binding site" evidence="5">
    <location>
        <position position="70"/>
    </location>
    <ligand>
        <name>substrate</name>
    </ligand>
</feature>
<feature type="binding site" evidence="5">
    <location>
        <begin position="118"/>
        <end position="120"/>
    </location>
    <ligand>
        <name>2-oxoglutarate</name>
        <dbReference type="ChEBI" id="CHEBI:16810"/>
    </ligand>
</feature>
<dbReference type="GO" id="GO:0035513">
    <property type="term" value="P:oxidative RNA demethylation"/>
    <property type="evidence" value="ECO:0007669"/>
    <property type="project" value="TreeGrafter"/>
</dbReference>
<dbReference type="InterPro" id="IPR037151">
    <property type="entry name" value="AlkB-like_sf"/>
</dbReference>
<dbReference type="STRING" id="159449.B4N89_04850"/>
<comment type="cofactor">
    <cofactor evidence="6">
        <name>Fe(2+)</name>
        <dbReference type="ChEBI" id="CHEBI:29033"/>
    </cofactor>
    <text evidence="6">Binds 1 Fe(2+) ion per subunit.</text>
</comment>
<feature type="binding site" evidence="5">
    <location>
        <position position="159"/>
    </location>
    <ligand>
        <name>substrate</name>
    </ligand>
</feature>
<dbReference type="InterPro" id="IPR005123">
    <property type="entry name" value="Oxoglu/Fe-dep_dioxygenase_dom"/>
</dbReference>
<dbReference type="PANTHER" id="PTHR16557">
    <property type="entry name" value="ALKYLATED DNA REPAIR PROTEIN ALKB-RELATED"/>
    <property type="match status" value="1"/>
</dbReference>
<name>A0A1T3NUA7_9ACTN</name>
<dbReference type="PANTHER" id="PTHR16557:SF2">
    <property type="entry name" value="NUCLEIC ACID DIOXYGENASE ALKBH1"/>
    <property type="match status" value="1"/>
</dbReference>
<keyword evidence="3" id="KW-0560">Oxidoreductase</keyword>
<dbReference type="PROSITE" id="PS51471">
    <property type="entry name" value="FE2OG_OXY"/>
    <property type="match status" value="1"/>
</dbReference>
<dbReference type="OrthoDB" id="9796932at2"/>
<keyword evidence="9" id="KW-1185">Reference proteome</keyword>
<feature type="binding site" evidence="6">
    <location>
        <position position="131"/>
    </location>
    <ligand>
        <name>Fe cation</name>
        <dbReference type="ChEBI" id="CHEBI:24875"/>
        <note>catalytic</note>
    </ligand>
</feature>